<keyword evidence="2" id="KW-0539">Nucleus</keyword>
<dbReference type="Proteomes" id="UP001140206">
    <property type="component" value="Chromosome 2"/>
</dbReference>
<evidence type="ECO:0000256" key="6">
    <source>
        <dbReference type="SAM" id="MobiDB-lite"/>
    </source>
</evidence>
<feature type="compositionally biased region" description="Basic and acidic residues" evidence="6">
    <location>
        <begin position="461"/>
        <end position="492"/>
    </location>
</feature>
<gene>
    <name evidence="7" type="ORF">LUZ62_039828</name>
</gene>
<accession>A0AAV8FE80</accession>
<feature type="compositionally biased region" description="Acidic residues" evidence="6">
    <location>
        <begin position="1160"/>
        <end position="1172"/>
    </location>
</feature>
<dbReference type="PANTHER" id="PTHR31908:SF11">
    <property type="entry name" value="PROTEIN CROWDED NUCLEI 1"/>
    <property type="match status" value="1"/>
</dbReference>
<comment type="caution">
    <text evidence="7">The sequence shown here is derived from an EMBL/GenBank/DDBJ whole genome shotgun (WGS) entry which is preliminary data.</text>
</comment>
<evidence type="ECO:0000256" key="3">
    <source>
        <dbReference type="ARBA" id="ARBA00024186"/>
    </source>
</evidence>
<proteinExistence type="inferred from homology"/>
<feature type="region of interest" description="Disordered" evidence="6">
    <location>
        <begin position="442"/>
        <end position="492"/>
    </location>
</feature>
<comment type="subcellular location">
    <subcellularLocation>
        <location evidence="3">Nucleus lamina</location>
    </subcellularLocation>
</comment>
<feature type="compositionally biased region" description="Basic and acidic residues" evidence="6">
    <location>
        <begin position="442"/>
        <end position="452"/>
    </location>
</feature>
<feature type="region of interest" description="Disordered" evidence="6">
    <location>
        <begin position="970"/>
        <end position="1090"/>
    </location>
</feature>
<feature type="compositionally biased region" description="Gly residues" evidence="6">
    <location>
        <begin position="54"/>
        <end position="64"/>
    </location>
</feature>
<evidence type="ECO:0000313" key="8">
    <source>
        <dbReference type="Proteomes" id="UP001140206"/>
    </source>
</evidence>
<dbReference type="AlphaFoldDB" id="A0AAV8FE80"/>
<comment type="similarity">
    <text evidence="4">Belongs to the CRWN family.</text>
</comment>
<sequence length="1188" mass="136119">MFTPQRKNWVGFLSPSRNQDSKGKAVAVAGTQDSLPPPPRDSLTENGGVDVAGVSGGTKGGISGGDMESWRLFRDSGMMDESVLARKDREALSQRITELDKELHEYQYNMGLLLIEKKEWSGKYEEIRQAVVDLQESLKQEKESRQLDLSEYEKREESLRKALGVEKQCVADLEKALREMRSEMAEVKFMAEKKLSDARALEVSLEEKSLEIEAKLHSADARLAEASRKNSQADRKLEEIQERERKFDKGKLSYDTDRKTREKQLMEQGEHLREWETKLQESQNRLVLAQRSLNERDERANEKERLLKLKQEELDEAKRSVETTRSSLKSKEDDINLRLVALTNREKDVEPRVASLERKEKELVEREEKLIAREKEGLQKLLEEHNAKLELKSQEFESELEKKRESFDLELKDKLKSIEKREKEITRREDQISKREQTLETKAQKLKEKELELQSSSKALKKQEQDIRKEEAKLSEEKTTLDQEKNDMSNSKAELERLKSAIEAEKQDVIKEREELKLTDKEREEHSQLMTRLKQEIEEYRARTDSVMKETEDLAQQKQRFETEWEILDEKRATVEAEFKRVNEERERFERWREAEERRIKSMEIDAQDRCKKEEEEVDLKKAALDSEIKHEREEMKELLKREQADGERSLQLRRHDLEMEVERRISQREKELQEVEKELRRKVEFQDNQMKHAIETNETKIQKIIMEREQLGREMNALLEEKERMDREKLEVMRDIESLSDLSKGLKTRREEYTKERTRFLSLVDKCKTCHNCGVAVIEEAEILGIQEGVNADLPSLKFLKPHNLETSPSGTTINANPNATSGGRMSSWVQKCSRIFSFSPTKNTGQFGQTSSEKPESFGARLEREGLEREDYEPTPVYQGLGFVNNSVDDGPEPEPSFGVADNSTGVDIIHSQADDIPDQNGQEAAWVPAEPCDNDKKKKKGRGRGRPVKRNKTIKAVVEDAKAILGDVSKEGNGINVDLNEVGDGVASQGDSVHTGRKRGFAQLSSEIEGEGSETFSESISVGGGGGRRKRRNSSTADVSTPGERRYNLRRKAKSGTAQIPVPTSKAKKAEIEQGEEGTSKPSTDQVMEQRSFAGDGVVEVHKFSHTVIRVDAEVRAPLESNNNNNEIETEDDGFEAVGGVPAGPLGVEPSTPVDSAIDEEDEEDDDEERQNVSIGKKLWNFLTT</sequence>
<dbReference type="GO" id="GO:0006997">
    <property type="term" value="P:nucleus organization"/>
    <property type="evidence" value="ECO:0007669"/>
    <property type="project" value="InterPro"/>
</dbReference>
<evidence type="ECO:0000256" key="1">
    <source>
        <dbReference type="ARBA" id="ARBA00023054"/>
    </source>
</evidence>
<feature type="compositionally biased region" description="Basic residues" evidence="6">
    <location>
        <begin position="940"/>
        <end position="956"/>
    </location>
</feature>
<feature type="compositionally biased region" description="Low complexity" evidence="6">
    <location>
        <begin position="1139"/>
        <end position="1153"/>
    </location>
</feature>
<feature type="region of interest" description="Disordered" evidence="6">
    <location>
        <begin position="1123"/>
        <end position="1177"/>
    </location>
</feature>
<evidence type="ECO:0000256" key="5">
    <source>
        <dbReference type="SAM" id="Coils"/>
    </source>
</evidence>
<dbReference type="InterPro" id="IPR040418">
    <property type="entry name" value="CRWN"/>
</dbReference>
<reference evidence="7" key="1">
    <citation type="submission" date="2022-08" db="EMBL/GenBank/DDBJ databases">
        <authorList>
            <person name="Marques A."/>
        </authorList>
    </citation>
    <scope>NUCLEOTIDE SEQUENCE</scope>
    <source>
        <strain evidence="7">RhyPub2mFocal</strain>
        <tissue evidence="7">Leaves</tissue>
    </source>
</reference>
<keyword evidence="8" id="KW-1185">Reference proteome</keyword>
<dbReference type="PANTHER" id="PTHR31908">
    <property type="entry name" value="PROTEIN CROWDED NUCLEI 4"/>
    <property type="match status" value="1"/>
</dbReference>
<evidence type="ECO:0000313" key="7">
    <source>
        <dbReference type="EMBL" id="KAJ4788582.1"/>
    </source>
</evidence>
<keyword evidence="1 5" id="KW-0175">Coiled coil</keyword>
<organism evidence="7 8">
    <name type="scientific">Rhynchospora pubera</name>
    <dbReference type="NCBI Taxonomy" id="906938"/>
    <lineage>
        <taxon>Eukaryota</taxon>
        <taxon>Viridiplantae</taxon>
        <taxon>Streptophyta</taxon>
        <taxon>Embryophyta</taxon>
        <taxon>Tracheophyta</taxon>
        <taxon>Spermatophyta</taxon>
        <taxon>Magnoliopsida</taxon>
        <taxon>Liliopsida</taxon>
        <taxon>Poales</taxon>
        <taxon>Cyperaceae</taxon>
        <taxon>Cyperoideae</taxon>
        <taxon>Rhynchosporeae</taxon>
        <taxon>Rhynchospora</taxon>
    </lineage>
</organism>
<feature type="coiled-coil region" evidence="5">
    <location>
        <begin position="622"/>
        <end position="757"/>
    </location>
</feature>
<dbReference type="EMBL" id="JAMFTS010000002">
    <property type="protein sequence ID" value="KAJ4788582.1"/>
    <property type="molecule type" value="Genomic_DNA"/>
</dbReference>
<protein>
    <submittedName>
        <fullName evidence="7">Protein CROWDED NUCLEI 1</fullName>
    </submittedName>
</protein>
<name>A0AAV8FE80_9POAL</name>
<dbReference type="GO" id="GO:0005652">
    <property type="term" value="C:nuclear lamina"/>
    <property type="evidence" value="ECO:0007669"/>
    <property type="project" value="UniProtKB-SubCell"/>
</dbReference>
<feature type="region of interest" description="Disordered" evidence="6">
    <location>
        <begin position="1"/>
        <end position="66"/>
    </location>
</feature>
<evidence type="ECO:0000256" key="2">
    <source>
        <dbReference type="ARBA" id="ARBA00023242"/>
    </source>
</evidence>
<feature type="region of interest" description="Disordered" evidence="6">
    <location>
        <begin position="919"/>
        <end position="956"/>
    </location>
</feature>
<evidence type="ECO:0000256" key="4">
    <source>
        <dbReference type="ARBA" id="ARBA00024208"/>
    </source>
</evidence>